<evidence type="ECO:0000313" key="2">
    <source>
        <dbReference type="EMBL" id="PZR53857.1"/>
    </source>
</evidence>
<name>A0A2W5WRA4_9MICO</name>
<feature type="transmembrane region" description="Helical" evidence="1">
    <location>
        <begin position="92"/>
        <end position="111"/>
    </location>
</feature>
<keyword evidence="3" id="KW-1185">Reference proteome</keyword>
<dbReference type="RefSeq" id="WP_111250524.1">
    <property type="nucleotide sequence ID" value="NZ_QKWH01000003.1"/>
</dbReference>
<feature type="transmembrane region" description="Helical" evidence="1">
    <location>
        <begin position="20"/>
        <end position="42"/>
    </location>
</feature>
<protein>
    <submittedName>
        <fullName evidence="2">Uncharacterized protein</fullName>
    </submittedName>
</protein>
<keyword evidence="1" id="KW-0472">Membrane</keyword>
<feature type="transmembrane region" description="Helical" evidence="1">
    <location>
        <begin position="155"/>
        <end position="175"/>
    </location>
</feature>
<feature type="transmembrane region" description="Helical" evidence="1">
    <location>
        <begin position="54"/>
        <end position="71"/>
    </location>
</feature>
<comment type="caution">
    <text evidence="2">The sequence shown here is derived from an EMBL/GenBank/DDBJ whole genome shotgun (WGS) entry which is preliminary data.</text>
</comment>
<dbReference type="Proteomes" id="UP000248783">
    <property type="component" value="Unassembled WGS sequence"/>
</dbReference>
<feature type="transmembrane region" description="Helical" evidence="1">
    <location>
        <begin position="123"/>
        <end position="143"/>
    </location>
</feature>
<evidence type="ECO:0000313" key="3">
    <source>
        <dbReference type="Proteomes" id="UP000248783"/>
    </source>
</evidence>
<reference evidence="2 3" key="1">
    <citation type="submission" date="2018-06" db="EMBL/GenBank/DDBJ databases">
        <title>Whole genome sequencing of a novel hydrocarbon degrading bacterial strain, PW21 isolated from oil contaminated produced water sample.</title>
        <authorList>
            <person name="Nagkirti P."/>
            <person name="Shaikh A."/>
            <person name="Gowdaman V."/>
            <person name="Engineer A.E."/>
            <person name="Dagar S."/>
            <person name="Dhakephalkar P.K."/>
        </authorList>
    </citation>
    <scope>NUCLEOTIDE SEQUENCE [LARGE SCALE GENOMIC DNA]</scope>
    <source>
        <strain evidence="2 3">PW21</strain>
    </source>
</reference>
<proteinExistence type="predicted"/>
<evidence type="ECO:0000256" key="1">
    <source>
        <dbReference type="SAM" id="Phobius"/>
    </source>
</evidence>
<gene>
    <name evidence="2" type="ORF">DNL40_07055</name>
</gene>
<keyword evidence="1" id="KW-1133">Transmembrane helix</keyword>
<feature type="transmembrane region" description="Helical" evidence="1">
    <location>
        <begin position="187"/>
        <end position="209"/>
    </location>
</feature>
<accession>A0A2W5WRA4</accession>
<sequence length="219" mass="22301">MVASTGGASLDGRPADARPFLLRLGLAFGLYRVAAVGGALLLGGTLRMTGEARVVGTGLVVAAVVAGVLAAREARKRAHWHREPGDGVPIPASVAGALVDAGLVIALAWQLPLGVGTSGVFPGAAVAKTAALVLTGVSVALVVRSRRPHALVGETITWLCTVVRVAAAGGAWVLADRVVPPTWRVQQAVEILVVAAVLAVLVTVTAVMVRRLVQGRDDD</sequence>
<organism evidence="2 3">
    <name type="scientific">Xylanimonas oleitrophica</name>
    <dbReference type="NCBI Taxonomy" id="2607479"/>
    <lineage>
        <taxon>Bacteria</taxon>
        <taxon>Bacillati</taxon>
        <taxon>Actinomycetota</taxon>
        <taxon>Actinomycetes</taxon>
        <taxon>Micrococcales</taxon>
        <taxon>Promicromonosporaceae</taxon>
        <taxon>Xylanimonas</taxon>
    </lineage>
</organism>
<dbReference type="EMBL" id="QKWH01000003">
    <property type="protein sequence ID" value="PZR53857.1"/>
    <property type="molecule type" value="Genomic_DNA"/>
</dbReference>
<keyword evidence="1" id="KW-0812">Transmembrane</keyword>
<dbReference type="AlphaFoldDB" id="A0A2W5WRA4"/>